<sequence>MPNTYWSSSTYAHSNDNAWNMNFYTGSNYCKIKSYSYFARAVCVNHKLRLENEMNLVINNDEVITDLNTGLMWNRKSSEDMNWQSAIVYCENLSVSGYNDWRLPNITELRSIVVHSKYDPAINRAFFNKTYSYYWSSTSLSINIESTWSIGFKSGRDNFLDKDWLYFVLAVRGGQNQSADTLLILSPKQASKWQPDDTMAIKWDTKNIPGNVNISLSREGGKPDTFLPIATNTENDGTHEWIVTKPISVNCMLKIEPVNEPEKSTTQGLFAIIDPPIAFNESIILSEGQPISSTMNSTLI</sequence>
<protein>
    <recommendedName>
        <fullName evidence="1">Lcl C-terminal domain-containing protein</fullName>
    </recommendedName>
</protein>
<dbReference type="EMBL" id="ATBP01002259">
    <property type="protein sequence ID" value="ETR66066.1"/>
    <property type="molecule type" value="Genomic_DNA"/>
</dbReference>
<evidence type="ECO:0000259" key="1">
    <source>
        <dbReference type="Pfam" id="PF07603"/>
    </source>
</evidence>
<dbReference type="Proteomes" id="UP000189670">
    <property type="component" value="Unassembled WGS sequence"/>
</dbReference>
<dbReference type="AlphaFoldDB" id="A0A1V1NU92"/>
<gene>
    <name evidence="2" type="ORF">OMM_13296</name>
</gene>
<feature type="non-terminal residue" evidence="2">
    <location>
        <position position="300"/>
    </location>
</feature>
<name>A0A1V1NU92_9BACT</name>
<feature type="domain" description="Lcl C-terminal" evidence="1">
    <location>
        <begin position="63"/>
        <end position="172"/>
    </location>
</feature>
<dbReference type="PANTHER" id="PTHR35812:SF1">
    <property type="entry name" value="LIPOPROTEIN"/>
    <property type="match status" value="1"/>
</dbReference>
<accession>A0A1V1NU92</accession>
<proteinExistence type="predicted"/>
<evidence type="ECO:0000313" key="2">
    <source>
        <dbReference type="EMBL" id="ETR66066.1"/>
    </source>
</evidence>
<evidence type="ECO:0000313" key="3">
    <source>
        <dbReference type="Proteomes" id="UP000189670"/>
    </source>
</evidence>
<organism evidence="2 3">
    <name type="scientific">Candidatus Magnetoglobus multicellularis str. Araruama</name>
    <dbReference type="NCBI Taxonomy" id="890399"/>
    <lineage>
        <taxon>Bacteria</taxon>
        <taxon>Pseudomonadati</taxon>
        <taxon>Thermodesulfobacteriota</taxon>
        <taxon>Desulfobacteria</taxon>
        <taxon>Desulfobacterales</taxon>
        <taxon>Desulfobacteraceae</taxon>
        <taxon>Candidatus Magnetoglobus</taxon>
    </lineage>
</organism>
<dbReference type="Pfam" id="PF07603">
    <property type="entry name" value="Lcl_C"/>
    <property type="match status" value="1"/>
</dbReference>
<dbReference type="PANTHER" id="PTHR35812">
    <property type="entry name" value="LIPOPROTEIN"/>
    <property type="match status" value="1"/>
</dbReference>
<comment type="caution">
    <text evidence="2">The sequence shown here is derived from an EMBL/GenBank/DDBJ whole genome shotgun (WGS) entry which is preliminary data.</text>
</comment>
<reference evidence="3" key="1">
    <citation type="submission" date="2012-11" db="EMBL/GenBank/DDBJ databases">
        <authorList>
            <person name="Lucero-Rivera Y.E."/>
            <person name="Tovar-Ramirez D."/>
        </authorList>
    </citation>
    <scope>NUCLEOTIDE SEQUENCE [LARGE SCALE GENOMIC DNA]</scope>
    <source>
        <strain evidence="3">Araruama</strain>
    </source>
</reference>
<dbReference type="InterPro" id="IPR011460">
    <property type="entry name" value="Lcl_C"/>
</dbReference>